<evidence type="ECO:0000313" key="4">
    <source>
        <dbReference type="EMBL" id="GBG31024.1"/>
    </source>
</evidence>
<dbReference type="EMBL" id="BEYU01000088">
    <property type="protein sequence ID" value="GBG31024.1"/>
    <property type="molecule type" value="Genomic_DNA"/>
</dbReference>
<dbReference type="AlphaFoldDB" id="A0A2R5GT17"/>
<evidence type="ECO:0000313" key="5">
    <source>
        <dbReference type="Proteomes" id="UP000241890"/>
    </source>
</evidence>
<proteinExistence type="predicted"/>
<protein>
    <submittedName>
        <fullName evidence="4">Ribonuclease inhibitor</fullName>
    </submittedName>
</protein>
<name>A0A2R5GT17_9STRA</name>
<accession>A0A2R5GT17</accession>
<keyword evidence="5" id="KW-1185">Reference proteome</keyword>
<dbReference type="SMART" id="SM00368">
    <property type="entry name" value="LRR_RI"/>
    <property type="match status" value="5"/>
</dbReference>
<dbReference type="SUPFAM" id="SSF52047">
    <property type="entry name" value="RNI-like"/>
    <property type="match status" value="1"/>
</dbReference>
<dbReference type="InterPro" id="IPR032675">
    <property type="entry name" value="LRR_dom_sf"/>
</dbReference>
<dbReference type="Proteomes" id="UP000241890">
    <property type="component" value="Unassembled WGS sequence"/>
</dbReference>
<dbReference type="InParanoid" id="A0A2R5GT17"/>
<dbReference type="Pfam" id="PF13516">
    <property type="entry name" value="LRR_6"/>
    <property type="match status" value="1"/>
</dbReference>
<evidence type="ECO:0000256" key="2">
    <source>
        <dbReference type="SAM" id="MobiDB-lite"/>
    </source>
</evidence>
<dbReference type="InterPro" id="IPR006553">
    <property type="entry name" value="Leu-rich_rpt_Cys-con_subtyp"/>
</dbReference>
<sequence length="708" mass="77245">MAATCVNAVVLLLILYQSDAGEDAPYLRAEFEKACIREGLTKAPSEVVAALCMIDEGDDTNFGNQLDANMSAIRVLDLHHCPLGVDAMRALGSSLVSRHGLESLSLAKCLDAADLLDGMEGLAESLEASLHGAELESLELVDCPLDAAGDRALHAFAGRVLSRLTNLRSLRLSSCGLTDDAVQEIVAGVLRGARDVRAETSNLAHLDLSSNRLARQGGAAAIARLLNEGTPLRVLCLADNDIGAQGFETIANAVHRSGTLRFLDASRTGIPCVAAIRSLVEYLQDDGKCALEVLKLQECTTAVDARCVELLGAALAMNASVREVDLRNPRHLATCNEAALITLAECLGTNSTLATLSLGEIDEDVMTPAEAHDALAPLRRILVLNAKLDALLKSRTAAAGAEAARARSVVSSSAAANSGRLSSHSSSSSNGSSNGSYDSDSRSENNRALARNVVDSIRSQDRKNSQDAHRTRCPDSDSSAMQMVQELRTALRAVRDRTDRHHVEIEDRVSARLFELDSRVSTISNRQFPKSTHASQEPLWNDEMQRRTDNVEARLQHAGEQTSRVGEFAKTLRSQVSDMAASLAKEAEAHSESLTFDENAVYNGGRHERANFFDERLRQCEQRIASVLDKAFGDAEQEVTQLQRTFSHDFDKKQDIWRKRLEAQFAQVVDRVDLLEQSVVTLHDENILALETLLQDRRQRSRRDSRRR</sequence>
<feature type="compositionally biased region" description="Basic and acidic residues" evidence="2">
    <location>
        <begin position="458"/>
        <end position="475"/>
    </location>
</feature>
<dbReference type="SMART" id="SM00367">
    <property type="entry name" value="LRR_CC"/>
    <property type="match status" value="2"/>
</dbReference>
<dbReference type="PANTHER" id="PTHR24111:SF0">
    <property type="entry name" value="LEUCINE-RICH REPEAT-CONTAINING PROTEIN"/>
    <property type="match status" value="1"/>
</dbReference>
<feature type="chain" id="PRO_5015325487" evidence="3">
    <location>
        <begin position="21"/>
        <end position="708"/>
    </location>
</feature>
<gene>
    <name evidence="4" type="ORF">FCC1311_072452</name>
</gene>
<organism evidence="4 5">
    <name type="scientific">Hondaea fermentalgiana</name>
    <dbReference type="NCBI Taxonomy" id="2315210"/>
    <lineage>
        <taxon>Eukaryota</taxon>
        <taxon>Sar</taxon>
        <taxon>Stramenopiles</taxon>
        <taxon>Bigyra</taxon>
        <taxon>Labyrinthulomycetes</taxon>
        <taxon>Thraustochytrida</taxon>
        <taxon>Thraustochytriidae</taxon>
        <taxon>Hondaea</taxon>
    </lineage>
</organism>
<dbReference type="PANTHER" id="PTHR24111">
    <property type="entry name" value="LEUCINE-RICH REPEAT-CONTAINING PROTEIN 34"/>
    <property type="match status" value="1"/>
</dbReference>
<keyword evidence="3" id="KW-0732">Signal</keyword>
<dbReference type="InterPro" id="IPR001611">
    <property type="entry name" value="Leu-rich_rpt"/>
</dbReference>
<reference evidence="4 5" key="1">
    <citation type="submission" date="2017-12" db="EMBL/GenBank/DDBJ databases">
        <title>Sequencing, de novo assembly and annotation of complete genome of a new Thraustochytrid species, strain FCC1311.</title>
        <authorList>
            <person name="Sedici K."/>
            <person name="Godart F."/>
            <person name="Aiese Cigliano R."/>
            <person name="Sanseverino W."/>
            <person name="Barakat M."/>
            <person name="Ortet P."/>
            <person name="Marechal E."/>
            <person name="Cagnac O."/>
            <person name="Amato A."/>
        </authorList>
    </citation>
    <scope>NUCLEOTIDE SEQUENCE [LARGE SCALE GENOMIC DNA]</scope>
</reference>
<feature type="region of interest" description="Disordered" evidence="2">
    <location>
        <begin position="403"/>
        <end position="480"/>
    </location>
</feature>
<evidence type="ECO:0000256" key="3">
    <source>
        <dbReference type="SAM" id="SignalP"/>
    </source>
</evidence>
<dbReference type="InterPro" id="IPR052201">
    <property type="entry name" value="LRR-containing_regulator"/>
</dbReference>
<feature type="signal peptide" evidence="3">
    <location>
        <begin position="1"/>
        <end position="20"/>
    </location>
</feature>
<evidence type="ECO:0000256" key="1">
    <source>
        <dbReference type="ARBA" id="ARBA00022737"/>
    </source>
</evidence>
<dbReference type="Gene3D" id="3.80.10.10">
    <property type="entry name" value="Ribonuclease Inhibitor"/>
    <property type="match status" value="1"/>
</dbReference>
<comment type="caution">
    <text evidence="4">The sequence shown here is derived from an EMBL/GenBank/DDBJ whole genome shotgun (WGS) entry which is preliminary data.</text>
</comment>
<feature type="compositionally biased region" description="Low complexity" evidence="2">
    <location>
        <begin position="403"/>
        <end position="438"/>
    </location>
</feature>
<keyword evidence="1" id="KW-0677">Repeat</keyword>